<dbReference type="Gene3D" id="1.10.10.10">
    <property type="entry name" value="Winged helix-like DNA-binding domain superfamily/Winged helix DNA-binding domain"/>
    <property type="match status" value="2"/>
</dbReference>
<keyword evidence="1" id="KW-0805">Transcription regulation</keyword>
<dbReference type="InterPro" id="IPR036388">
    <property type="entry name" value="WH-like_DNA-bd_sf"/>
</dbReference>
<dbReference type="InterPro" id="IPR007627">
    <property type="entry name" value="RNA_pol_sigma70_r2"/>
</dbReference>
<evidence type="ECO:0000256" key="2">
    <source>
        <dbReference type="ARBA" id="ARBA00023082"/>
    </source>
</evidence>
<dbReference type="Pfam" id="PF04542">
    <property type="entry name" value="Sigma70_r2"/>
    <property type="match status" value="1"/>
</dbReference>
<evidence type="ECO:0000256" key="4">
    <source>
        <dbReference type="ARBA" id="ARBA00023163"/>
    </source>
</evidence>
<dbReference type="SUPFAM" id="SSF88946">
    <property type="entry name" value="Sigma2 domain of RNA polymerase sigma factors"/>
    <property type="match status" value="1"/>
</dbReference>
<sequence>MELINKIIKLLDSDYPNKSQMVNIPEISLKLMQILEVTEPIDKNYLETYLISKGYSFFSYEFSDKSNNIEKIGEIYTSYKPLKEIAVTIVEDVEEKQESDFDLNQFLESEEFLKKVEDVSLFTSYHQNGELFEYLIESPERHEEIVEKLVENNQNLVNKIAIRYQGIAGKSLTHDDLVNEGNLGLLKAIDRFDISRGFHFSTYATHWIRQSITRAIADKSNIIRIPVHMFEKINKMRRIEREFLMTPETEDLYEQLESQEISREQYYKLKTIENNFLHDVSLNQVIGESEDSELMDFINLDSADNILLSHAIIQYFDVERTIDHNALSEELAKVMSDLKGREREVIISRFGLDGGESKTLEEVGKIFGVTRERIRQIEAKALRKLQHPSRSKLLIDFIDS</sequence>
<comment type="caution">
    <text evidence="6">The sequence shown here is derived from an EMBL/GenBank/DDBJ whole genome shotgun (WGS) entry which is preliminary data.</text>
</comment>
<proteinExistence type="predicted"/>
<dbReference type="EMBL" id="JBHSEF010000023">
    <property type="protein sequence ID" value="MFC4355594.1"/>
    <property type="molecule type" value="Genomic_DNA"/>
</dbReference>
<dbReference type="NCBIfam" id="TIGR02937">
    <property type="entry name" value="sigma70-ECF"/>
    <property type="match status" value="1"/>
</dbReference>
<keyword evidence="2" id="KW-0731">Sigma factor</keyword>
<accession>A0ABV8UYK4</accession>
<protein>
    <submittedName>
        <fullName evidence="6">RNA polymerase sigma factor RpoD/SigA</fullName>
    </submittedName>
</protein>
<evidence type="ECO:0000313" key="7">
    <source>
        <dbReference type="Proteomes" id="UP001595733"/>
    </source>
</evidence>
<dbReference type="InterPro" id="IPR014284">
    <property type="entry name" value="RNA_pol_sigma-70_dom"/>
</dbReference>
<dbReference type="SUPFAM" id="SSF88659">
    <property type="entry name" value="Sigma3 and sigma4 domains of RNA polymerase sigma factors"/>
    <property type="match status" value="2"/>
</dbReference>
<dbReference type="PANTHER" id="PTHR30603:SF47">
    <property type="entry name" value="RNA POLYMERASE SIGMA FACTOR SIGD, CHLOROPLASTIC"/>
    <property type="match status" value="1"/>
</dbReference>
<dbReference type="PRINTS" id="PR00046">
    <property type="entry name" value="SIGMA70FCT"/>
</dbReference>
<name>A0ABV8UYK4_9BACL</name>
<keyword evidence="4" id="KW-0804">Transcription</keyword>
<dbReference type="InterPro" id="IPR050239">
    <property type="entry name" value="Sigma-70_RNA_pol_init_factors"/>
</dbReference>
<evidence type="ECO:0000313" key="6">
    <source>
        <dbReference type="EMBL" id="MFC4355594.1"/>
    </source>
</evidence>
<dbReference type="PANTHER" id="PTHR30603">
    <property type="entry name" value="RNA POLYMERASE SIGMA FACTOR RPO"/>
    <property type="match status" value="1"/>
</dbReference>
<dbReference type="Pfam" id="PF04545">
    <property type="entry name" value="Sigma70_r4"/>
    <property type="match status" value="1"/>
</dbReference>
<feature type="domain" description="RNA polymerase sigma-70" evidence="5">
    <location>
        <begin position="359"/>
        <end position="385"/>
    </location>
</feature>
<dbReference type="RefSeq" id="WP_378142114.1">
    <property type="nucleotide sequence ID" value="NZ_JBHSEF010000023.1"/>
</dbReference>
<dbReference type="InterPro" id="IPR007630">
    <property type="entry name" value="RNA_pol_sigma70_r4"/>
</dbReference>
<organism evidence="6 7">
    <name type="scientific">Chryseomicrobium palamuruense</name>
    <dbReference type="NCBI Taxonomy" id="682973"/>
    <lineage>
        <taxon>Bacteria</taxon>
        <taxon>Bacillati</taxon>
        <taxon>Bacillota</taxon>
        <taxon>Bacilli</taxon>
        <taxon>Bacillales</taxon>
        <taxon>Caryophanaceae</taxon>
        <taxon>Chryseomicrobium</taxon>
    </lineage>
</organism>
<dbReference type="InterPro" id="IPR013325">
    <property type="entry name" value="RNA_pol_sigma_r2"/>
</dbReference>
<dbReference type="Gene3D" id="1.10.601.10">
    <property type="entry name" value="RNA Polymerase Primary Sigma Factor"/>
    <property type="match status" value="1"/>
</dbReference>
<dbReference type="PROSITE" id="PS00716">
    <property type="entry name" value="SIGMA70_2"/>
    <property type="match status" value="1"/>
</dbReference>
<reference evidence="7" key="1">
    <citation type="journal article" date="2019" name="Int. J. Syst. Evol. Microbiol.">
        <title>The Global Catalogue of Microorganisms (GCM) 10K type strain sequencing project: providing services to taxonomists for standard genome sequencing and annotation.</title>
        <authorList>
            <consortium name="The Broad Institute Genomics Platform"/>
            <consortium name="The Broad Institute Genome Sequencing Center for Infectious Disease"/>
            <person name="Wu L."/>
            <person name="Ma J."/>
        </authorList>
    </citation>
    <scope>NUCLEOTIDE SEQUENCE [LARGE SCALE GENOMIC DNA]</scope>
    <source>
        <strain evidence="7">CCUG 50353</strain>
    </source>
</reference>
<dbReference type="CDD" id="cd06171">
    <property type="entry name" value="Sigma70_r4"/>
    <property type="match status" value="1"/>
</dbReference>
<evidence type="ECO:0000256" key="1">
    <source>
        <dbReference type="ARBA" id="ARBA00023015"/>
    </source>
</evidence>
<evidence type="ECO:0000259" key="5">
    <source>
        <dbReference type="PROSITE" id="PS00716"/>
    </source>
</evidence>
<keyword evidence="7" id="KW-1185">Reference proteome</keyword>
<keyword evidence="3" id="KW-0238">DNA-binding</keyword>
<dbReference type="Proteomes" id="UP001595733">
    <property type="component" value="Unassembled WGS sequence"/>
</dbReference>
<evidence type="ECO:0000256" key="3">
    <source>
        <dbReference type="ARBA" id="ARBA00023125"/>
    </source>
</evidence>
<gene>
    <name evidence="6" type="ORF">ACFO0S_11070</name>
</gene>
<dbReference type="InterPro" id="IPR013324">
    <property type="entry name" value="RNA_pol_sigma_r3/r4-like"/>
</dbReference>
<dbReference type="InterPro" id="IPR000943">
    <property type="entry name" value="RNA_pol_sigma70"/>
</dbReference>